<evidence type="ECO:0000313" key="3">
    <source>
        <dbReference type="Proteomes" id="UP000075420"/>
    </source>
</evidence>
<feature type="compositionally biased region" description="Low complexity" evidence="1">
    <location>
        <begin position="207"/>
        <end position="218"/>
    </location>
</feature>
<reference evidence="2 3" key="1">
    <citation type="submission" date="2014-02" db="EMBL/GenBank/DDBJ databases">
        <title>The small core and large imbalanced accessory genome model reveals a collaborative survival strategy of Sorangium cellulosum strains in nature.</title>
        <authorList>
            <person name="Han K."/>
            <person name="Peng R."/>
            <person name="Blom J."/>
            <person name="Li Y.-Z."/>
        </authorList>
    </citation>
    <scope>NUCLEOTIDE SEQUENCE [LARGE SCALE GENOMIC DNA]</scope>
    <source>
        <strain evidence="2 3">So0157-25</strain>
    </source>
</reference>
<gene>
    <name evidence="2" type="ORF">BE08_41670</name>
</gene>
<dbReference type="PROSITE" id="PS51257">
    <property type="entry name" value="PROKAR_LIPOPROTEIN"/>
    <property type="match status" value="1"/>
</dbReference>
<sequence length="225" mass="24823">MNYRLGGALVTVLACGCSIVDPSDRDELRDRIAAMPLQAISELKRLGMNAAAIRWLDSKDERDQVGKLQCRYQAGGQWTNWADQEPPLTVAEMLYHLIKTPEWITYEMAKDVWESVERQARKTDLLNSPHIPGGAAVECRFVWDFRYDPEKVPAELTDPDEFDTDDMIDAMIALPAPPPGWAFPRLVPLLCPLGAGPGWGCPPTPTDPTGGQPTDPTGGQPGDRP</sequence>
<name>A0A150PV57_SORCE</name>
<feature type="region of interest" description="Disordered" evidence="1">
    <location>
        <begin position="197"/>
        <end position="225"/>
    </location>
</feature>
<comment type="caution">
    <text evidence="2">The sequence shown here is derived from an EMBL/GenBank/DDBJ whole genome shotgun (WGS) entry which is preliminary data.</text>
</comment>
<dbReference type="AlphaFoldDB" id="A0A150PV57"/>
<protein>
    <submittedName>
        <fullName evidence="2">Uncharacterized protein</fullName>
    </submittedName>
</protein>
<accession>A0A150PV57</accession>
<evidence type="ECO:0000313" key="2">
    <source>
        <dbReference type="EMBL" id="KYF59463.1"/>
    </source>
</evidence>
<organism evidence="2 3">
    <name type="scientific">Sorangium cellulosum</name>
    <name type="common">Polyangium cellulosum</name>
    <dbReference type="NCBI Taxonomy" id="56"/>
    <lineage>
        <taxon>Bacteria</taxon>
        <taxon>Pseudomonadati</taxon>
        <taxon>Myxococcota</taxon>
        <taxon>Polyangia</taxon>
        <taxon>Polyangiales</taxon>
        <taxon>Polyangiaceae</taxon>
        <taxon>Sorangium</taxon>
    </lineage>
</organism>
<dbReference type="EMBL" id="JELY01000421">
    <property type="protein sequence ID" value="KYF59463.1"/>
    <property type="molecule type" value="Genomic_DNA"/>
</dbReference>
<proteinExistence type="predicted"/>
<evidence type="ECO:0000256" key="1">
    <source>
        <dbReference type="SAM" id="MobiDB-lite"/>
    </source>
</evidence>
<dbReference type="Proteomes" id="UP000075420">
    <property type="component" value="Unassembled WGS sequence"/>
</dbReference>